<sequence>MGAYSMVGGKSRRLMAIHLMVRQIECSDPNAVEFNFRGIGARFDRHTFAVVSGLNCGTLPPIGEMLGLTDRLWNKYFGSIGTISAKDMITKFEKYPFVESEVDDNVSICMF</sequence>
<dbReference type="EMBL" id="VOIH02000011">
    <property type="protein sequence ID" value="KAF3433451.1"/>
    <property type="molecule type" value="Genomic_DNA"/>
</dbReference>
<dbReference type="InterPro" id="IPR015410">
    <property type="entry name" value="DUF1985"/>
</dbReference>
<gene>
    <name evidence="2" type="ORF">FNV43_RR24553</name>
</gene>
<name>A0A8K0GQC1_9ROSA</name>
<keyword evidence="3" id="KW-1185">Reference proteome</keyword>
<comment type="caution">
    <text evidence="2">The sequence shown here is derived from an EMBL/GenBank/DDBJ whole genome shotgun (WGS) entry which is preliminary data.</text>
</comment>
<dbReference type="Proteomes" id="UP000796880">
    <property type="component" value="Unassembled WGS sequence"/>
</dbReference>
<feature type="domain" description="DUF1985" evidence="1">
    <location>
        <begin position="21"/>
        <end position="101"/>
    </location>
</feature>
<evidence type="ECO:0000259" key="1">
    <source>
        <dbReference type="Pfam" id="PF09331"/>
    </source>
</evidence>
<evidence type="ECO:0000313" key="3">
    <source>
        <dbReference type="Proteomes" id="UP000796880"/>
    </source>
</evidence>
<proteinExistence type="predicted"/>
<protein>
    <recommendedName>
        <fullName evidence="1">DUF1985 domain-containing protein</fullName>
    </recommendedName>
</protein>
<dbReference type="PANTHER" id="PTHR48449:SF1">
    <property type="entry name" value="DUF1985 DOMAIN-CONTAINING PROTEIN"/>
    <property type="match status" value="1"/>
</dbReference>
<accession>A0A8K0GQC1</accession>
<dbReference type="Pfam" id="PF09331">
    <property type="entry name" value="DUF1985"/>
    <property type="match status" value="1"/>
</dbReference>
<evidence type="ECO:0000313" key="2">
    <source>
        <dbReference type="EMBL" id="KAF3433451.1"/>
    </source>
</evidence>
<reference evidence="2" key="1">
    <citation type="submission" date="2020-03" db="EMBL/GenBank/DDBJ databases">
        <title>A high-quality chromosome-level genome assembly of a woody plant with both climbing and erect habits, Rhamnella rubrinervis.</title>
        <authorList>
            <person name="Lu Z."/>
            <person name="Yang Y."/>
            <person name="Zhu X."/>
            <person name="Sun Y."/>
        </authorList>
    </citation>
    <scope>NUCLEOTIDE SEQUENCE</scope>
    <source>
        <strain evidence="2">BYM</strain>
        <tissue evidence="2">Leaf</tissue>
    </source>
</reference>
<organism evidence="2 3">
    <name type="scientific">Rhamnella rubrinervis</name>
    <dbReference type="NCBI Taxonomy" id="2594499"/>
    <lineage>
        <taxon>Eukaryota</taxon>
        <taxon>Viridiplantae</taxon>
        <taxon>Streptophyta</taxon>
        <taxon>Embryophyta</taxon>
        <taxon>Tracheophyta</taxon>
        <taxon>Spermatophyta</taxon>
        <taxon>Magnoliopsida</taxon>
        <taxon>eudicotyledons</taxon>
        <taxon>Gunneridae</taxon>
        <taxon>Pentapetalae</taxon>
        <taxon>rosids</taxon>
        <taxon>fabids</taxon>
        <taxon>Rosales</taxon>
        <taxon>Rhamnaceae</taxon>
        <taxon>rhamnoid group</taxon>
        <taxon>Rhamneae</taxon>
        <taxon>Rhamnella</taxon>
    </lineage>
</organism>
<dbReference type="PANTHER" id="PTHR48449">
    <property type="entry name" value="DUF1985 DOMAIN-CONTAINING PROTEIN"/>
    <property type="match status" value="1"/>
</dbReference>
<dbReference type="AlphaFoldDB" id="A0A8K0GQC1"/>